<sequence>MLEAHIHEQHSATHDAAIVALLLYNKIIFQLNHTLSNHGKQSAPLMDICNTRRFWIRSVFKSQVNRLLHHRSPPGEMVAKRHPIKHKNTKKKYISYTSRVLNSSCTPLAQSGMV</sequence>
<organism evidence="1">
    <name type="scientific">Spodoptera frugiperda</name>
    <name type="common">Fall armyworm</name>
    <dbReference type="NCBI Taxonomy" id="7108"/>
    <lineage>
        <taxon>Eukaryota</taxon>
        <taxon>Metazoa</taxon>
        <taxon>Ecdysozoa</taxon>
        <taxon>Arthropoda</taxon>
        <taxon>Hexapoda</taxon>
        <taxon>Insecta</taxon>
        <taxon>Pterygota</taxon>
        <taxon>Neoptera</taxon>
        <taxon>Endopterygota</taxon>
        <taxon>Lepidoptera</taxon>
        <taxon>Glossata</taxon>
        <taxon>Ditrysia</taxon>
        <taxon>Noctuoidea</taxon>
        <taxon>Noctuidae</taxon>
        <taxon>Amphipyrinae</taxon>
        <taxon>Spodoptera</taxon>
    </lineage>
</organism>
<protein>
    <submittedName>
        <fullName evidence="1">SFRICE_028493</fullName>
    </submittedName>
</protein>
<reference evidence="1" key="1">
    <citation type="submission" date="2016-07" db="EMBL/GenBank/DDBJ databases">
        <authorList>
            <person name="Bretaudeau A."/>
        </authorList>
    </citation>
    <scope>NUCLEOTIDE SEQUENCE</scope>
    <source>
        <strain evidence="1">Rice</strain>
        <tissue evidence="1">Whole body</tissue>
    </source>
</reference>
<dbReference type="AlphaFoldDB" id="A0A2H1WEP7"/>
<proteinExistence type="predicted"/>
<evidence type="ECO:0000313" key="1">
    <source>
        <dbReference type="EMBL" id="SOQ51332.1"/>
    </source>
</evidence>
<accession>A0A2H1WEP7</accession>
<gene>
    <name evidence="1" type="ORF">SFRICE_028493</name>
</gene>
<name>A0A2H1WEP7_SPOFR</name>
<dbReference type="EMBL" id="ODYU01008054">
    <property type="protein sequence ID" value="SOQ51332.1"/>
    <property type="molecule type" value="Genomic_DNA"/>
</dbReference>